<feature type="signal peptide" evidence="2">
    <location>
        <begin position="1"/>
        <end position="25"/>
    </location>
</feature>
<feature type="transmembrane region" description="Helical" evidence="1">
    <location>
        <begin position="84"/>
        <end position="101"/>
    </location>
</feature>
<comment type="caution">
    <text evidence="3">The sequence shown here is derived from an EMBL/GenBank/DDBJ whole genome shotgun (WGS) entry which is preliminary data.</text>
</comment>
<keyword evidence="1" id="KW-0472">Membrane</keyword>
<evidence type="ECO:0000313" key="4">
    <source>
        <dbReference type="Proteomes" id="UP000779049"/>
    </source>
</evidence>
<evidence type="ECO:0000256" key="2">
    <source>
        <dbReference type="SAM" id="SignalP"/>
    </source>
</evidence>
<evidence type="ECO:0000313" key="3">
    <source>
        <dbReference type="EMBL" id="MBY0759296.1"/>
    </source>
</evidence>
<organism evidence="3 4">
    <name type="scientific">Sellimonas caecigallum</name>
    <dbReference type="NCBI Taxonomy" id="2592333"/>
    <lineage>
        <taxon>Bacteria</taxon>
        <taxon>Bacillati</taxon>
        <taxon>Bacillota</taxon>
        <taxon>Clostridia</taxon>
        <taxon>Lachnospirales</taxon>
        <taxon>Lachnospiraceae</taxon>
        <taxon>Sellimonas</taxon>
    </lineage>
</organism>
<protein>
    <submittedName>
        <fullName evidence="3">Uncharacterized protein</fullName>
    </submittedName>
</protein>
<dbReference type="Proteomes" id="UP000779049">
    <property type="component" value="Unassembled WGS sequence"/>
</dbReference>
<keyword evidence="4" id="KW-1185">Reference proteome</keyword>
<dbReference type="EMBL" id="VIRV01000013">
    <property type="protein sequence ID" value="MBY0759296.1"/>
    <property type="molecule type" value="Genomic_DNA"/>
</dbReference>
<proteinExistence type="predicted"/>
<keyword evidence="1" id="KW-1133">Transmembrane helix</keyword>
<keyword evidence="1" id="KW-0812">Transmembrane</keyword>
<dbReference type="RefSeq" id="WP_087213030.1">
    <property type="nucleotide sequence ID" value="NZ_CP173660.1"/>
</dbReference>
<keyword evidence="2" id="KW-0732">Signal</keyword>
<accession>A0ABS7L862</accession>
<sequence length="138" mass="15726">MISKGKKWIAVWTLVVFCCSFLGMAAGNICSGAGAGRCDYSKDALDVMKNGQNDGLHFSKDMQTDLQTKYGIYSTRPGSAKNRALFFVPLFSMIIVIVDRCKGIFRRYHLRVFYSERFLKLLFVQKDKDGKKRECPIF</sequence>
<evidence type="ECO:0000256" key="1">
    <source>
        <dbReference type="SAM" id="Phobius"/>
    </source>
</evidence>
<reference evidence="3 4" key="1">
    <citation type="journal article" date="2020" name="New Microbes New Infect">
        <title>Sellimonas caecigallum sp. nov., description and genome sequence of a new member of the Sellimonas genus isolated from the cecum of feral chicken.</title>
        <authorList>
            <person name="Wongkuna S."/>
            <person name="Ghimire S."/>
            <person name="Antony L."/>
            <person name="Chankhamhaengdecha S."/>
            <person name="Janvilisri T."/>
            <person name="Scaria J."/>
        </authorList>
    </citation>
    <scope>NUCLEOTIDE SEQUENCE [LARGE SCALE GENOMIC DNA]</scope>
    <source>
        <strain evidence="3 4">SW451</strain>
    </source>
</reference>
<name>A0ABS7L862_9FIRM</name>
<gene>
    <name evidence="3" type="ORF">FLB61_09400</name>
</gene>
<feature type="chain" id="PRO_5045600729" evidence="2">
    <location>
        <begin position="26"/>
        <end position="138"/>
    </location>
</feature>